<dbReference type="AlphaFoldDB" id="A0A369TEN1"/>
<sequence>MDWSVAVGFELVGRLSVEDCQKLADSLVTGNATLPVQRIGEQSGSVGGDEEGQCGLLHAEQGHAKPGWDVKQGGMGRSAL</sequence>
<gene>
    <name evidence="2" type="ORF">DRB17_01105</name>
</gene>
<organism evidence="2 3">
    <name type="scientific">Ferruginivarius sediminum</name>
    <dbReference type="NCBI Taxonomy" id="2661937"/>
    <lineage>
        <taxon>Bacteria</taxon>
        <taxon>Pseudomonadati</taxon>
        <taxon>Pseudomonadota</taxon>
        <taxon>Alphaproteobacteria</taxon>
        <taxon>Rhodospirillales</taxon>
        <taxon>Rhodospirillaceae</taxon>
        <taxon>Ferruginivarius</taxon>
    </lineage>
</organism>
<dbReference type="EMBL" id="QPMH01000001">
    <property type="protein sequence ID" value="RDD63799.1"/>
    <property type="molecule type" value="Genomic_DNA"/>
</dbReference>
<protein>
    <submittedName>
        <fullName evidence="2">Uncharacterized protein</fullName>
    </submittedName>
</protein>
<evidence type="ECO:0000256" key="1">
    <source>
        <dbReference type="SAM" id="MobiDB-lite"/>
    </source>
</evidence>
<reference evidence="2 3" key="1">
    <citation type="submission" date="2018-07" db="EMBL/GenBank/DDBJ databases">
        <title>Venubactetium sediminum gen. nov., sp. nov., isolated from a marine solar saltern.</title>
        <authorList>
            <person name="Wang S."/>
        </authorList>
    </citation>
    <scope>NUCLEOTIDE SEQUENCE [LARGE SCALE GENOMIC DNA]</scope>
    <source>
        <strain evidence="2 3">WD2A32</strain>
    </source>
</reference>
<dbReference type="RefSeq" id="WP_114580312.1">
    <property type="nucleotide sequence ID" value="NZ_QPMH01000001.1"/>
</dbReference>
<feature type="region of interest" description="Disordered" evidence="1">
    <location>
        <begin position="60"/>
        <end position="80"/>
    </location>
</feature>
<proteinExistence type="predicted"/>
<evidence type="ECO:0000313" key="3">
    <source>
        <dbReference type="Proteomes" id="UP000253941"/>
    </source>
</evidence>
<accession>A0A369TEN1</accession>
<name>A0A369TEN1_9PROT</name>
<comment type="caution">
    <text evidence="2">The sequence shown here is derived from an EMBL/GenBank/DDBJ whole genome shotgun (WGS) entry which is preliminary data.</text>
</comment>
<keyword evidence="3" id="KW-1185">Reference proteome</keyword>
<dbReference type="Proteomes" id="UP000253941">
    <property type="component" value="Unassembled WGS sequence"/>
</dbReference>
<evidence type="ECO:0000313" key="2">
    <source>
        <dbReference type="EMBL" id="RDD63799.1"/>
    </source>
</evidence>